<dbReference type="InterPro" id="IPR004808">
    <property type="entry name" value="AP_endonuc_1"/>
</dbReference>
<dbReference type="PROSITE" id="PS00727">
    <property type="entry name" value="AP_NUCLEASE_F1_2"/>
    <property type="match status" value="1"/>
</dbReference>
<keyword evidence="9" id="KW-1185">Reference proteome</keyword>
<comment type="caution">
    <text evidence="8">The sequence shown here is derived from an EMBL/GenBank/DDBJ whole genome shotgun (WGS) entry which is preliminary data.</text>
</comment>
<evidence type="ECO:0000313" key="8">
    <source>
        <dbReference type="EMBL" id="MDQ8207403.1"/>
    </source>
</evidence>
<dbReference type="InterPro" id="IPR020847">
    <property type="entry name" value="AP_endonuclease_F1_BS"/>
</dbReference>
<dbReference type="InterPro" id="IPR020848">
    <property type="entry name" value="AP_endonuclease_F1_CS"/>
</dbReference>
<evidence type="ECO:0000313" key="9">
    <source>
        <dbReference type="Proteomes" id="UP001225316"/>
    </source>
</evidence>
<dbReference type="InterPro" id="IPR036691">
    <property type="entry name" value="Endo/exonu/phosph_ase_sf"/>
</dbReference>
<evidence type="ECO:0000259" key="7">
    <source>
        <dbReference type="Pfam" id="PF03372"/>
    </source>
</evidence>
<evidence type="ECO:0000256" key="4">
    <source>
        <dbReference type="ARBA" id="ARBA00022723"/>
    </source>
</evidence>
<dbReference type="PANTHER" id="PTHR22748:SF6">
    <property type="entry name" value="DNA-(APURINIC OR APYRIMIDINIC SITE) ENDONUCLEASE"/>
    <property type="match status" value="1"/>
</dbReference>
<organism evidence="8 9">
    <name type="scientific">Thalassobacterium maritimum</name>
    <dbReference type="NCBI Taxonomy" id="3041265"/>
    <lineage>
        <taxon>Bacteria</taxon>
        <taxon>Pseudomonadati</taxon>
        <taxon>Verrucomicrobiota</taxon>
        <taxon>Opitutia</taxon>
        <taxon>Puniceicoccales</taxon>
        <taxon>Coraliomargaritaceae</taxon>
        <taxon>Thalassobacterium</taxon>
    </lineage>
</organism>
<dbReference type="EMBL" id="JARXHW010000014">
    <property type="protein sequence ID" value="MDQ8207403.1"/>
    <property type="molecule type" value="Genomic_DNA"/>
</dbReference>
<keyword evidence="6" id="KW-0460">Magnesium</keyword>
<comment type="similarity">
    <text evidence="3">Belongs to the DNA repair enzymes AP/ExoA family.</text>
</comment>
<dbReference type="PROSITE" id="PS00726">
    <property type="entry name" value="AP_NUCLEASE_F1_1"/>
    <property type="match status" value="1"/>
</dbReference>
<dbReference type="CDD" id="cd09087">
    <property type="entry name" value="Ape1-like_AP-endo"/>
    <property type="match status" value="1"/>
</dbReference>
<protein>
    <submittedName>
        <fullName evidence="8">Exodeoxyribonuclease III</fullName>
    </submittedName>
</protein>
<keyword evidence="4" id="KW-0479">Metal-binding</keyword>
<feature type="domain" description="Endonuclease/exonuclease/phosphatase" evidence="7">
    <location>
        <begin position="7"/>
        <end position="253"/>
    </location>
</feature>
<dbReference type="InterPro" id="IPR005135">
    <property type="entry name" value="Endo/exonuclease/phosphatase"/>
</dbReference>
<evidence type="ECO:0000256" key="5">
    <source>
        <dbReference type="ARBA" id="ARBA00022801"/>
    </source>
</evidence>
<dbReference type="SUPFAM" id="SSF56219">
    <property type="entry name" value="DNase I-like"/>
    <property type="match status" value="1"/>
</dbReference>
<evidence type="ECO:0000256" key="2">
    <source>
        <dbReference type="ARBA" id="ARBA00001946"/>
    </source>
</evidence>
<evidence type="ECO:0000256" key="6">
    <source>
        <dbReference type="ARBA" id="ARBA00022842"/>
    </source>
</evidence>
<comment type="cofactor">
    <cofactor evidence="2">
        <name>Mg(2+)</name>
        <dbReference type="ChEBI" id="CHEBI:18420"/>
    </cofactor>
</comment>
<evidence type="ECO:0000256" key="3">
    <source>
        <dbReference type="ARBA" id="ARBA00007092"/>
    </source>
</evidence>
<reference evidence="8 9" key="1">
    <citation type="submission" date="2023-04" db="EMBL/GenBank/DDBJ databases">
        <title>A novel bacteria isolated from coastal sediment.</title>
        <authorList>
            <person name="Liu X.-J."/>
            <person name="Du Z.-J."/>
        </authorList>
    </citation>
    <scope>NUCLEOTIDE SEQUENCE [LARGE SCALE GENOMIC DNA]</scope>
    <source>
        <strain evidence="8 9">SDUM461003</strain>
    </source>
</reference>
<sequence>MTTLKLLSWNVNGLRAVLKKGFLDFLASEQPDVLCLQETKISDDLVDGFSFEGYPYVYWNCATKKGYSGTAILSKIEPLSVQFGLGIEKHDNEGRVITAEFDDYYLVTVYTPNSQNHDENKRPRRLDYRTTEWDVDFLAFVKNLEQSKPVVFCGDLNVAHTEIDLANPKTNRKNAGFTDEERARFDAILEAGFIDSFRQVYPDTPERYSWWSYRAGARKRNVGWRIDYFCVSEALSERITQVDILDQVIGSDHCPVLLELS</sequence>
<dbReference type="PANTHER" id="PTHR22748">
    <property type="entry name" value="AP ENDONUCLEASE"/>
    <property type="match status" value="1"/>
</dbReference>
<dbReference type="Proteomes" id="UP001225316">
    <property type="component" value="Unassembled WGS sequence"/>
</dbReference>
<gene>
    <name evidence="8" type="ORF">QEH52_07780</name>
</gene>
<dbReference type="NCBIfam" id="TIGR00195">
    <property type="entry name" value="exoDNase_III"/>
    <property type="match status" value="1"/>
</dbReference>
<dbReference type="Gene3D" id="3.60.10.10">
    <property type="entry name" value="Endonuclease/exonuclease/phosphatase"/>
    <property type="match status" value="1"/>
</dbReference>
<evidence type="ECO:0000256" key="1">
    <source>
        <dbReference type="ARBA" id="ARBA00001936"/>
    </source>
</evidence>
<dbReference type="Pfam" id="PF03372">
    <property type="entry name" value="Exo_endo_phos"/>
    <property type="match status" value="1"/>
</dbReference>
<accession>A0ABU1ATA9</accession>
<keyword evidence="5" id="KW-0378">Hydrolase</keyword>
<proteinExistence type="inferred from homology"/>
<dbReference type="NCBIfam" id="TIGR00633">
    <property type="entry name" value="xth"/>
    <property type="match status" value="1"/>
</dbReference>
<dbReference type="PROSITE" id="PS51435">
    <property type="entry name" value="AP_NUCLEASE_F1_4"/>
    <property type="match status" value="1"/>
</dbReference>
<name>A0ABU1ATA9_9BACT</name>
<comment type="cofactor">
    <cofactor evidence="1">
        <name>Mn(2+)</name>
        <dbReference type="ChEBI" id="CHEBI:29035"/>
    </cofactor>
</comment>